<feature type="compositionally biased region" description="Low complexity" evidence="7">
    <location>
        <begin position="117"/>
        <end position="139"/>
    </location>
</feature>
<evidence type="ECO:0000256" key="4">
    <source>
        <dbReference type="ARBA" id="ARBA00022990"/>
    </source>
</evidence>
<dbReference type="GO" id="GO:0015631">
    <property type="term" value="F:tubulin binding"/>
    <property type="evidence" value="ECO:0007669"/>
    <property type="project" value="InterPro"/>
</dbReference>
<dbReference type="Gene3D" id="1.20.58.1250">
    <property type="entry name" value="Tubulin Binding Cofactor C, N-terminal domain"/>
    <property type="match status" value="1"/>
</dbReference>
<dbReference type="PANTHER" id="PTHR15139:SF0">
    <property type="entry name" value="TUBULIN-SPECIFIC CHAPERONE C"/>
    <property type="match status" value="1"/>
</dbReference>
<dbReference type="PANTHER" id="PTHR15139">
    <property type="entry name" value="TUBULIN FOLDING COFACTOR C"/>
    <property type="match status" value="1"/>
</dbReference>
<dbReference type="Proteomes" id="UP001286456">
    <property type="component" value="Unassembled WGS sequence"/>
</dbReference>
<evidence type="ECO:0000256" key="2">
    <source>
        <dbReference type="ARBA" id="ARBA00008848"/>
    </source>
</evidence>
<feature type="domain" description="C-CAP/cofactor C-like" evidence="8">
    <location>
        <begin position="207"/>
        <end position="334"/>
    </location>
</feature>
<dbReference type="GO" id="GO:0007023">
    <property type="term" value="P:post-chaperonin tubulin folding pathway"/>
    <property type="evidence" value="ECO:0007669"/>
    <property type="project" value="InterPro"/>
</dbReference>
<keyword evidence="4" id="KW-0007">Acetylation</keyword>
<organism evidence="9 10">
    <name type="scientific">Cercophora scortea</name>
    <dbReference type="NCBI Taxonomy" id="314031"/>
    <lineage>
        <taxon>Eukaryota</taxon>
        <taxon>Fungi</taxon>
        <taxon>Dikarya</taxon>
        <taxon>Ascomycota</taxon>
        <taxon>Pezizomycotina</taxon>
        <taxon>Sordariomycetes</taxon>
        <taxon>Sordariomycetidae</taxon>
        <taxon>Sordariales</taxon>
        <taxon>Lasiosphaeriaceae</taxon>
        <taxon>Cercophora</taxon>
    </lineage>
</organism>
<dbReference type="PROSITE" id="PS51329">
    <property type="entry name" value="C_CAP_COFACTOR_C"/>
    <property type="match status" value="1"/>
</dbReference>
<gene>
    <name evidence="9" type="ORF">B0T19DRAFT_299514</name>
</gene>
<evidence type="ECO:0000256" key="6">
    <source>
        <dbReference type="ARBA" id="ARBA00026055"/>
    </source>
</evidence>
<feature type="compositionally biased region" description="Low complexity" evidence="7">
    <location>
        <begin position="148"/>
        <end position="165"/>
    </location>
</feature>
<dbReference type="AlphaFoldDB" id="A0AAE0M4R4"/>
<dbReference type="GO" id="GO:0005737">
    <property type="term" value="C:cytoplasm"/>
    <property type="evidence" value="ECO:0007669"/>
    <property type="project" value="UniProtKB-SubCell"/>
</dbReference>
<dbReference type="InterPro" id="IPR016098">
    <property type="entry name" value="CAP/MinC_C"/>
</dbReference>
<protein>
    <submittedName>
        <fullName evidence="9">Tubulin binding cofactor C-domain-containing protein</fullName>
    </submittedName>
</protein>
<evidence type="ECO:0000256" key="3">
    <source>
        <dbReference type="ARBA" id="ARBA00022490"/>
    </source>
</evidence>
<evidence type="ECO:0000313" key="10">
    <source>
        <dbReference type="Proteomes" id="UP001286456"/>
    </source>
</evidence>
<dbReference type="Pfam" id="PF16752">
    <property type="entry name" value="TBCC_N"/>
    <property type="match status" value="1"/>
</dbReference>
<dbReference type="InterPro" id="IPR006599">
    <property type="entry name" value="CARP_motif"/>
</dbReference>
<proteinExistence type="inferred from homology"/>
<keyword evidence="5" id="KW-0143">Chaperone</keyword>
<sequence>MDPTQGFHRRFQASATTIQEQIAHLPNISSVGGERQDAVDHVLSGISRLSYEVADAADYVPAYDRRMYDKALKALQEQLDETKAKFAPKSRFQFKPRRGQATTAGGVDPRHFVPAGSSSPASVETTSTSATTPPQTTPSLDSSEKGDSTTSPPTITTTPPAAAPAKNYNEEIARPSLKIQGEVRRPSFSSARDINISGHRGLHILLPSSASRATSSGVLMDLAGCVVDMSIPTLPGKAPFASLALRDMDRCLIVAGHVNGPVHLTNLKNCVLVVVARQVRIHECENVDLYLHCASRPIIEFCKGMRFAPAPPSYTTKEDEQNTNQWDQVDDFKWLKADHSPNWSVLPEEDRVPDQVWSDTVTGRTGFVGVNDILAKVGIRSK</sequence>
<evidence type="ECO:0000313" key="9">
    <source>
        <dbReference type="EMBL" id="KAK3317839.1"/>
    </source>
</evidence>
<comment type="subcellular location">
    <subcellularLocation>
        <location evidence="1">Cytoplasm</location>
    </subcellularLocation>
</comment>
<dbReference type="InterPro" id="IPR012945">
    <property type="entry name" value="Tubulin-bd_cofactor_C_dom"/>
</dbReference>
<reference evidence="9" key="1">
    <citation type="journal article" date="2023" name="Mol. Phylogenet. Evol.">
        <title>Genome-scale phylogeny and comparative genomics of the fungal order Sordariales.</title>
        <authorList>
            <person name="Hensen N."/>
            <person name="Bonometti L."/>
            <person name="Westerberg I."/>
            <person name="Brannstrom I.O."/>
            <person name="Guillou S."/>
            <person name="Cros-Aarteil S."/>
            <person name="Calhoun S."/>
            <person name="Haridas S."/>
            <person name="Kuo A."/>
            <person name="Mondo S."/>
            <person name="Pangilinan J."/>
            <person name="Riley R."/>
            <person name="LaButti K."/>
            <person name="Andreopoulos B."/>
            <person name="Lipzen A."/>
            <person name="Chen C."/>
            <person name="Yan M."/>
            <person name="Daum C."/>
            <person name="Ng V."/>
            <person name="Clum A."/>
            <person name="Steindorff A."/>
            <person name="Ohm R.A."/>
            <person name="Martin F."/>
            <person name="Silar P."/>
            <person name="Natvig D.O."/>
            <person name="Lalanne C."/>
            <person name="Gautier V."/>
            <person name="Ament-Velasquez S.L."/>
            <person name="Kruys A."/>
            <person name="Hutchinson M.I."/>
            <person name="Powell A.J."/>
            <person name="Barry K."/>
            <person name="Miller A.N."/>
            <person name="Grigoriev I.V."/>
            <person name="Debuchy R."/>
            <person name="Gladieux P."/>
            <person name="Hiltunen Thoren M."/>
            <person name="Johannesson H."/>
        </authorList>
    </citation>
    <scope>NUCLEOTIDE SEQUENCE</scope>
    <source>
        <strain evidence="9">SMH4131-1</strain>
    </source>
</reference>
<dbReference type="Gene3D" id="2.160.20.70">
    <property type="match status" value="1"/>
</dbReference>
<comment type="caution">
    <text evidence="9">The sequence shown here is derived from an EMBL/GenBank/DDBJ whole genome shotgun (WGS) entry which is preliminary data.</text>
</comment>
<evidence type="ECO:0000256" key="5">
    <source>
        <dbReference type="ARBA" id="ARBA00023186"/>
    </source>
</evidence>
<feature type="region of interest" description="Disordered" evidence="7">
    <location>
        <begin position="86"/>
        <end position="184"/>
    </location>
</feature>
<dbReference type="InterPro" id="IPR027684">
    <property type="entry name" value="TBCC"/>
</dbReference>
<feature type="compositionally biased region" description="Basic residues" evidence="7">
    <location>
        <begin position="86"/>
        <end position="98"/>
    </location>
</feature>
<dbReference type="InterPro" id="IPR031925">
    <property type="entry name" value="TBCC_N"/>
</dbReference>
<comment type="subunit">
    <text evidence="6">Supercomplex made of cofactors A to E. Cofactors A and D function by capturing and stabilizing tubulin in a quasi-native conformation. Cofactor E binds to the cofactor D-tubulin complex; interaction with cofactor C then causes the release of tubulin polypeptides that are committed to the native state.</text>
</comment>
<dbReference type="Pfam" id="PF07986">
    <property type="entry name" value="TBCC"/>
    <property type="match status" value="1"/>
</dbReference>
<dbReference type="InterPro" id="IPR038397">
    <property type="entry name" value="TBCC_N_sf"/>
</dbReference>
<evidence type="ECO:0000259" key="8">
    <source>
        <dbReference type="PROSITE" id="PS51329"/>
    </source>
</evidence>
<comment type="similarity">
    <text evidence="2">Belongs to the TBCC family.</text>
</comment>
<dbReference type="GO" id="GO:0007021">
    <property type="term" value="P:tubulin complex assembly"/>
    <property type="evidence" value="ECO:0007669"/>
    <property type="project" value="TreeGrafter"/>
</dbReference>
<keyword evidence="10" id="KW-1185">Reference proteome</keyword>
<evidence type="ECO:0000256" key="7">
    <source>
        <dbReference type="SAM" id="MobiDB-lite"/>
    </source>
</evidence>
<dbReference type="EMBL" id="JAUEPO010000007">
    <property type="protein sequence ID" value="KAK3317839.1"/>
    <property type="molecule type" value="Genomic_DNA"/>
</dbReference>
<dbReference type="InterPro" id="IPR017901">
    <property type="entry name" value="C-CAP_CF_C-like"/>
</dbReference>
<dbReference type="SMART" id="SM00673">
    <property type="entry name" value="CARP"/>
    <property type="match status" value="1"/>
</dbReference>
<evidence type="ECO:0000256" key="1">
    <source>
        <dbReference type="ARBA" id="ARBA00004496"/>
    </source>
</evidence>
<dbReference type="FunFam" id="2.160.20.70:FF:000011">
    <property type="entry name" value="Tubulin-specific chaperone c, putative"/>
    <property type="match status" value="1"/>
</dbReference>
<keyword evidence="3" id="KW-0963">Cytoplasm</keyword>
<accession>A0AAE0M4R4</accession>
<name>A0AAE0M4R4_9PEZI</name>
<reference evidence="9" key="2">
    <citation type="submission" date="2023-06" db="EMBL/GenBank/DDBJ databases">
        <authorList>
            <consortium name="Lawrence Berkeley National Laboratory"/>
            <person name="Haridas S."/>
            <person name="Hensen N."/>
            <person name="Bonometti L."/>
            <person name="Westerberg I."/>
            <person name="Brannstrom I.O."/>
            <person name="Guillou S."/>
            <person name="Cros-Aarteil S."/>
            <person name="Calhoun S."/>
            <person name="Kuo A."/>
            <person name="Mondo S."/>
            <person name="Pangilinan J."/>
            <person name="Riley R."/>
            <person name="Labutti K."/>
            <person name="Andreopoulos B."/>
            <person name="Lipzen A."/>
            <person name="Chen C."/>
            <person name="Yanf M."/>
            <person name="Daum C."/>
            <person name="Ng V."/>
            <person name="Clum A."/>
            <person name="Steindorff A."/>
            <person name="Ohm R."/>
            <person name="Martin F."/>
            <person name="Silar P."/>
            <person name="Natvig D."/>
            <person name="Lalanne C."/>
            <person name="Gautier V."/>
            <person name="Ament-Velasquez S.L."/>
            <person name="Kruys A."/>
            <person name="Hutchinson M.I."/>
            <person name="Powell A.J."/>
            <person name="Barry K."/>
            <person name="Miller A.N."/>
            <person name="Grigoriev I.V."/>
            <person name="Debuchy R."/>
            <person name="Gladieux P."/>
            <person name="Thoren M.H."/>
            <person name="Johannesson H."/>
        </authorList>
    </citation>
    <scope>NUCLEOTIDE SEQUENCE</scope>
    <source>
        <strain evidence="9">SMH4131-1</strain>
    </source>
</reference>